<protein>
    <recommendedName>
        <fullName evidence="3">Endonuclease/exonuclease/phosphatase domain-containing protein</fullName>
    </recommendedName>
</protein>
<dbReference type="OrthoDB" id="426210at2759"/>
<evidence type="ECO:0000313" key="2">
    <source>
        <dbReference type="Proteomes" id="UP000507470"/>
    </source>
</evidence>
<dbReference type="PANTHER" id="PTHR33395:SF22">
    <property type="entry name" value="REVERSE TRANSCRIPTASE DOMAIN-CONTAINING PROTEIN"/>
    <property type="match status" value="1"/>
</dbReference>
<evidence type="ECO:0008006" key="3">
    <source>
        <dbReference type="Google" id="ProtNLM"/>
    </source>
</evidence>
<keyword evidence="2" id="KW-1185">Reference proteome</keyword>
<gene>
    <name evidence="1" type="ORF">MCOR_6634</name>
</gene>
<dbReference type="AlphaFoldDB" id="A0A6J8AER7"/>
<reference evidence="1 2" key="1">
    <citation type="submission" date="2020-06" db="EMBL/GenBank/DDBJ databases">
        <authorList>
            <person name="Li R."/>
            <person name="Bekaert M."/>
        </authorList>
    </citation>
    <scope>NUCLEOTIDE SEQUENCE [LARGE SCALE GENOMIC DNA]</scope>
    <source>
        <strain evidence="2">wild</strain>
    </source>
</reference>
<dbReference type="EMBL" id="CACVKT020001221">
    <property type="protein sequence ID" value="CAC5366265.1"/>
    <property type="molecule type" value="Genomic_DNA"/>
</dbReference>
<accession>A0A6J8AER7</accession>
<evidence type="ECO:0000313" key="1">
    <source>
        <dbReference type="EMBL" id="CAC5366265.1"/>
    </source>
</evidence>
<dbReference type="Proteomes" id="UP000507470">
    <property type="component" value="Unassembled WGS sequence"/>
</dbReference>
<name>A0A6J8AER7_MYTCO</name>
<proteinExistence type="predicted"/>
<dbReference type="PANTHER" id="PTHR33395">
    <property type="entry name" value="TRANSCRIPTASE, PUTATIVE-RELATED-RELATED"/>
    <property type="match status" value="1"/>
</dbReference>
<organism evidence="1 2">
    <name type="scientific">Mytilus coruscus</name>
    <name type="common">Sea mussel</name>
    <dbReference type="NCBI Taxonomy" id="42192"/>
    <lineage>
        <taxon>Eukaryota</taxon>
        <taxon>Metazoa</taxon>
        <taxon>Spiralia</taxon>
        <taxon>Lophotrochozoa</taxon>
        <taxon>Mollusca</taxon>
        <taxon>Bivalvia</taxon>
        <taxon>Autobranchia</taxon>
        <taxon>Pteriomorphia</taxon>
        <taxon>Mytilida</taxon>
        <taxon>Mytiloidea</taxon>
        <taxon>Mytilidae</taxon>
        <taxon>Mytilinae</taxon>
        <taxon>Mytilus</taxon>
    </lineage>
</organism>
<sequence>MEQYSRRTCLKSVAFLNQVLTNHSILRNSTVPHFCSDHCPTLIEINFFTTREKTYSKTVYDFDSGDYVSAMRHLQDIDWNSHFKNDINELNYILNSEVYHVMDKYIPKKVSTFDTEPDLSQVPPLAPCELSDIVVSEQDVIDHFQILNINKPAGPDNLPPKFLKAIFPSLVTPLSLLFNKSLQIGTVPSDWKLADVSANFKGKGEQDNVTNHRPISVTNCFSKILEKSRPSYIPNILDKWNSLDNDTKCIASFAKFKSVLNEDIIHCSAYFDIGKRKYNIVHCQLRNEASALNWHLVTDRLSDSSRCACGDPIEDNFHYFYVCPLYTRQRYELFGSIRKFPNINPDVLLYGNLDLNIDENIEIFTSVQQYIENTRRFQ</sequence>